<comment type="caution">
    <text evidence="1">The sequence shown here is derived from an EMBL/GenBank/DDBJ whole genome shotgun (WGS) entry which is preliminary data.</text>
</comment>
<proteinExistence type="predicted"/>
<organism evidence="1 2">
    <name type="scientific">Bradyrhizobium nitroreducens</name>
    <dbReference type="NCBI Taxonomy" id="709803"/>
    <lineage>
        <taxon>Bacteria</taxon>
        <taxon>Pseudomonadati</taxon>
        <taxon>Pseudomonadota</taxon>
        <taxon>Alphaproteobacteria</taxon>
        <taxon>Hyphomicrobiales</taxon>
        <taxon>Nitrobacteraceae</taxon>
        <taxon>Bradyrhizobium</taxon>
    </lineage>
</organism>
<name>A0A2M6U4J8_9BRAD</name>
<accession>A0A2M6U4J8</accession>
<gene>
    <name evidence="1" type="ORF">TSA1_01125</name>
</gene>
<sequence length="63" mass="7121">MEIRLCVVESCELTDRKVWSAVMADEFVSRLDIANVPLCTRYIFIRGHTGLAPVRRGGIMPLD</sequence>
<dbReference type="EMBL" id="LFJC01000003">
    <property type="protein sequence ID" value="PIS99516.1"/>
    <property type="molecule type" value="Genomic_DNA"/>
</dbReference>
<dbReference type="AlphaFoldDB" id="A0A2M6U4J8"/>
<evidence type="ECO:0000313" key="1">
    <source>
        <dbReference type="EMBL" id="PIS99516.1"/>
    </source>
</evidence>
<reference evidence="1 2" key="1">
    <citation type="submission" date="2015-06" db="EMBL/GenBank/DDBJ databases">
        <title>Comparative genome analysis of nirS-carrying Bradyrhizobium sp. strains.</title>
        <authorList>
            <person name="Ishii S."/>
            <person name="Jang J."/>
            <person name="Nishizawa T."/>
            <person name="Senoo K."/>
        </authorList>
    </citation>
    <scope>NUCLEOTIDE SEQUENCE [LARGE SCALE GENOMIC DNA]</scope>
    <source>
        <strain evidence="1 2">TSA1</strain>
    </source>
</reference>
<evidence type="ECO:0000313" key="2">
    <source>
        <dbReference type="Proteomes" id="UP000228930"/>
    </source>
</evidence>
<protein>
    <submittedName>
        <fullName evidence="1">Uncharacterized protein</fullName>
    </submittedName>
</protein>
<keyword evidence="2" id="KW-1185">Reference proteome</keyword>
<dbReference type="Proteomes" id="UP000228930">
    <property type="component" value="Unassembled WGS sequence"/>
</dbReference>